<dbReference type="Proteomes" id="UP001549366">
    <property type="component" value="Unassembled WGS sequence"/>
</dbReference>
<protein>
    <recommendedName>
        <fullName evidence="4">Lipoprotein</fullName>
    </recommendedName>
</protein>
<comment type="caution">
    <text evidence="2">The sequence shown here is derived from an EMBL/GenBank/DDBJ whole genome shotgun (WGS) entry which is preliminary data.</text>
</comment>
<dbReference type="RefSeq" id="WP_354007499.1">
    <property type="nucleotide sequence ID" value="NZ_JBEWTA010000001.1"/>
</dbReference>
<feature type="signal peptide" evidence="1">
    <location>
        <begin position="1"/>
        <end position="20"/>
    </location>
</feature>
<sequence>MLRRVAFLSLLFLMAGCQMLEQQQAKFPLSIVVSASPSGGVKVESYYPDGSKVMAGRVVVKTANNLKVADKAIGKDGTMRFFYSVQNIQLHIQVQSDDGLRGRRTLNIGQAFPGFGNQGGFVPSH</sequence>
<accession>A0ABV2SIX4</accession>
<gene>
    <name evidence="2" type="ORF">V5J35_002531</name>
</gene>
<proteinExistence type="predicted"/>
<evidence type="ECO:0000256" key="1">
    <source>
        <dbReference type="SAM" id="SignalP"/>
    </source>
</evidence>
<evidence type="ECO:0008006" key="4">
    <source>
        <dbReference type="Google" id="ProtNLM"/>
    </source>
</evidence>
<name>A0ABV2SIX4_9GAMM</name>
<organism evidence="2 3">
    <name type="scientific">Endozoicomonas lisbonensis</name>
    <dbReference type="NCBI Taxonomy" id="3120522"/>
    <lineage>
        <taxon>Bacteria</taxon>
        <taxon>Pseudomonadati</taxon>
        <taxon>Pseudomonadota</taxon>
        <taxon>Gammaproteobacteria</taxon>
        <taxon>Oceanospirillales</taxon>
        <taxon>Endozoicomonadaceae</taxon>
        <taxon>Endozoicomonas</taxon>
    </lineage>
</organism>
<dbReference type="PROSITE" id="PS51257">
    <property type="entry name" value="PROKAR_LIPOPROTEIN"/>
    <property type="match status" value="1"/>
</dbReference>
<keyword evidence="3" id="KW-1185">Reference proteome</keyword>
<feature type="chain" id="PRO_5046554143" description="Lipoprotein" evidence="1">
    <location>
        <begin position="21"/>
        <end position="125"/>
    </location>
</feature>
<dbReference type="EMBL" id="JBEWTB010000002">
    <property type="protein sequence ID" value="MET4757339.1"/>
    <property type="molecule type" value="Genomic_DNA"/>
</dbReference>
<keyword evidence="1" id="KW-0732">Signal</keyword>
<reference evidence="2 3" key="1">
    <citation type="submission" date="2024-06" db="EMBL/GenBank/DDBJ databases">
        <title>Genomic Encyclopedia of Type Strains, Phase V (KMG-V): Genome sequencing to study the core and pangenomes of soil and plant-associated prokaryotes.</title>
        <authorList>
            <person name="Whitman W."/>
        </authorList>
    </citation>
    <scope>NUCLEOTIDE SEQUENCE [LARGE SCALE GENOMIC DNA]</scope>
    <source>
        <strain evidence="2 3">NE40</strain>
    </source>
</reference>
<evidence type="ECO:0000313" key="3">
    <source>
        <dbReference type="Proteomes" id="UP001549366"/>
    </source>
</evidence>
<evidence type="ECO:0000313" key="2">
    <source>
        <dbReference type="EMBL" id="MET4757339.1"/>
    </source>
</evidence>